<organism evidence="2 3">
    <name type="scientific">Paludisphaera mucosa</name>
    <dbReference type="NCBI Taxonomy" id="3030827"/>
    <lineage>
        <taxon>Bacteria</taxon>
        <taxon>Pseudomonadati</taxon>
        <taxon>Planctomycetota</taxon>
        <taxon>Planctomycetia</taxon>
        <taxon>Isosphaerales</taxon>
        <taxon>Isosphaeraceae</taxon>
        <taxon>Paludisphaera</taxon>
    </lineage>
</organism>
<gene>
    <name evidence="2" type="ORF">PZE19_32140</name>
</gene>
<evidence type="ECO:0000256" key="1">
    <source>
        <dbReference type="SAM" id="MobiDB-lite"/>
    </source>
</evidence>
<proteinExistence type="predicted"/>
<feature type="region of interest" description="Disordered" evidence="1">
    <location>
        <begin position="1"/>
        <end position="29"/>
    </location>
</feature>
<sequence>MLQPSDEALASAESITSALPRPLPKPSEAVRETITDAEERPWRGVYAIEHGDKVLFTKRIDITASTLREWEPDPIIERRFDEDDD</sequence>
<comment type="caution">
    <text evidence="2">The sequence shown here is derived from an EMBL/GenBank/DDBJ whole genome shotgun (WGS) entry which is preliminary data.</text>
</comment>
<name>A0ABT6FLN3_9BACT</name>
<evidence type="ECO:0000313" key="2">
    <source>
        <dbReference type="EMBL" id="MDG3008439.1"/>
    </source>
</evidence>
<accession>A0ABT6FLN3</accession>
<dbReference type="Proteomes" id="UP001216907">
    <property type="component" value="Unassembled WGS sequence"/>
</dbReference>
<protein>
    <submittedName>
        <fullName evidence="2">Uncharacterized protein</fullName>
    </submittedName>
</protein>
<dbReference type="EMBL" id="JARRAG010000007">
    <property type="protein sequence ID" value="MDG3008439.1"/>
    <property type="molecule type" value="Genomic_DNA"/>
</dbReference>
<evidence type="ECO:0000313" key="3">
    <source>
        <dbReference type="Proteomes" id="UP001216907"/>
    </source>
</evidence>
<reference evidence="2 3" key="1">
    <citation type="submission" date="2023-03" db="EMBL/GenBank/DDBJ databases">
        <title>Paludisphaera mucosa sp. nov. a novel planctomycete from northern fen.</title>
        <authorList>
            <person name="Ivanova A."/>
        </authorList>
    </citation>
    <scope>NUCLEOTIDE SEQUENCE [LARGE SCALE GENOMIC DNA]</scope>
    <source>
        <strain evidence="2 3">Pla2</strain>
    </source>
</reference>
<keyword evidence="3" id="KW-1185">Reference proteome</keyword>
<dbReference type="RefSeq" id="WP_277864759.1">
    <property type="nucleotide sequence ID" value="NZ_JARRAG010000007.1"/>
</dbReference>